<evidence type="ECO:0000256" key="10">
    <source>
        <dbReference type="ARBA" id="ARBA00022842"/>
    </source>
</evidence>
<feature type="domain" description="TGS" evidence="17">
    <location>
        <begin position="455"/>
        <end position="538"/>
    </location>
</feature>
<dbReference type="Gene3D" id="3.10.20.30">
    <property type="match status" value="1"/>
</dbReference>
<dbReference type="FunFam" id="2.30.30.100:FF:000004">
    <property type="entry name" value="Small nuclear ribonucleoprotein-associated proteins"/>
    <property type="match status" value="1"/>
</dbReference>
<dbReference type="CDD" id="cd01717">
    <property type="entry name" value="Sm_B"/>
    <property type="match status" value="1"/>
</dbReference>
<dbReference type="InterPro" id="IPR001163">
    <property type="entry name" value="Sm_dom_euk/arc"/>
</dbReference>
<evidence type="ECO:0000256" key="1">
    <source>
        <dbReference type="ARBA" id="ARBA00001946"/>
    </source>
</evidence>
<feature type="domain" description="Sm" evidence="18">
    <location>
        <begin position="4"/>
        <end position="87"/>
    </location>
</feature>
<dbReference type="PRINTS" id="PR00326">
    <property type="entry name" value="GTP1OBG"/>
</dbReference>
<dbReference type="PANTHER" id="PTHR23305">
    <property type="entry name" value="OBG GTPASE FAMILY"/>
    <property type="match status" value="1"/>
</dbReference>
<feature type="binding site" evidence="14">
    <location>
        <position position="382"/>
    </location>
    <ligand>
        <name>ATP</name>
        <dbReference type="ChEBI" id="CHEBI:30616"/>
    </ligand>
</feature>
<dbReference type="Pfam" id="PF06071">
    <property type="entry name" value="YchF-GTPase_C"/>
    <property type="match status" value="1"/>
</dbReference>
<proteinExistence type="inferred from homology"/>
<keyword evidence="5 14" id="KW-0963">Cytoplasm</keyword>
<dbReference type="SUPFAM" id="SSF50182">
    <property type="entry name" value="Sm-like ribonucleoproteins"/>
    <property type="match status" value="1"/>
</dbReference>
<evidence type="ECO:0000256" key="6">
    <source>
        <dbReference type="ARBA" id="ARBA00022723"/>
    </source>
</evidence>
<evidence type="ECO:0000256" key="13">
    <source>
        <dbReference type="ARBA" id="ARBA00023274"/>
    </source>
</evidence>
<evidence type="ECO:0000256" key="2">
    <source>
        <dbReference type="ARBA" id="ARBA00004123"/>
    </source>
</evidence>
<keyword evidence="6" id="KW-0479">Metal-binding</keyword>
<keyword evidence="11" id="KW-0694">RNA-binding</keyword>
<evidence type="ECO:0000256" key="5">
    <source>
        <dbReference type="ARBA" id="ARBA00022490"/>
    </source>
</evidence>
<dbReference type="NCBIfam" id="TIGR00092">
    <property type="entry name" value="redox-regulated ATPase YchF"/>
    <property type="match status" value="1"/>
</dbReference>
<dbReference type="InterPro" id="IPR041706">
    <property type="entry name" value="YchF_N"/>
</dbReference>
<dbReference type="Pfam" id="PF01926">
    <property type="entry name" value="MMR_HSR1"/>
    <property type="match status" value="1"/>
</dbReference>
<dbReference type="GO" id="GO:0005634">
    <property type="term" value="C:nucleus"/>
    <property type="evidence" value="ECO:0007669"/>
    <property type="project" value="UniProtKB-SubCell"/>
</dbReference>
<dbReference type="GO" id="GO:0005525">
    <property type="term" value="F:GTP binding"/>
    <property type="evidence" value="ECO:0007669"/>
    <property type="project" value="InterPro"/>
</dbReference>
<dbReference type="PANTHER" id="PTHR23305:SF11">
    <property type="entry name" value="OBG-LIKE ATPASE 1"/>
    <property type="match status" value="1"/>
</dbReference>
<name>A0A158R3R2_9BILA</name>
<dbReference type="CDD" id="cd04867">
    <property type="entry name" value="TGS_YchF_OLA1"/>
    <property type="match status" value="1"/>
</dbReference>
<dbReference type="InterPro" id="IPR006073">
    <property type="entry name" value="GTP-bd"/>
</dbReference>
<keyword evidence="7 14" id="KW-0547">Nucleotide-binding</keyword>
<evidence type="ECO:0000256" key="3">
    <source>
        <dbReference type="ARBA" id="ARBA00004496"/>
    </source>
</evidence>
<keyword evidence="8 14" id="KW-0378">Hydrolase</keyword>
<dbReference type="STRING" id="451379.A0A158R3R2"/>
<dbReference type="Gene3D" id="1.10.150.300">
    <property type="entry name" value="TGS-like domain"/>
    <property type="match status" value="1"/>
</dbReference>
<evidence type="ECO:0000256" key="12">
    <source>
        <dbReference type="ARBA" id="ARBA00023242"/>
    </source>
</evidence>
<evidence type="ECO:0000256" key="8">
    <source>
        <dbReference type="ARBA" id="ARBA00022801"/>
    </source>
</evidence>
<dbReference type="InterPro" id="IPR012675">
    <property type="entry name" value="Beta-grasp_dom_sf"/>
</dbReference>
<dbReference type="InterPro" id="IPR012676">
    <property type="entry name" value="TGS-like"/>
</dbReference>
<keyword evidence="13" id="KW-0687">Ribonucleoprotein</keyword>
<evidence type="ECO:0000256" key="11">
    <source>
        <dbReference type="ARBA" id="ARBA00022884"/>
    </source>
</evidence>
<dbReference type="InterPro" id="IPR004396">
    <property type="entry name" value="ATPase_YchF/OLA1"/>
</dbReference>
<dbReference type="SMART" id="SM00651">
    <property type="entry name" value="Sm"/>
    <property type="match status" value="1"/>
</dbReference>
<keyword evidence="19" id="KW-1185">Reference proteome</keyword>
<evidence type="ECO:0000256" key="15">
    <source>
        <dbReference type="SAM" id="MobiDB-lite"/>
    </source>
</evidence>
<keyword evidence="9 14" id="KW-0067">ATP-binding</keyword>
<evidence type="ECO:0000256" key="9">
    <source>
        <dbReference type="ARBA" id="ARBA00022840"/>
    </source>
</evidence>
<dbReference type="GO" id="GO:1990904">
    <property type="term" value="C:ribonucleoprotein complex"/>
    <property type="evidence" value="ECO:0007669"/>
    <property type="project" value="UniProtKB-KW"/>
</dbReference>
<dbReference type="GO" id="GO:0003723">
    <property type="term" value="F:RNA binding"/>
    <property type="evidence" value="ECO:0007669"/>
    <property type="project" value="UniProtKB-KW"/>
</dbReference>
<keyword evidence="10" id="KW-0460">Magnesium</keyword>
<organism evidence="19 20">
    <name type="scientific">Syphacia muris</name>
    <dbReference type="NCBI Taxonomy" id="451379"/>
    <lineage>
        <taxon>Eukaryota</taxon>
        <taxon>Metazoa</taxon>
        <taxon>Ecdysozoa</taxon>
        <taxon>Nematoda</taxon>
        <taxon>Chromadorea</taxon>
        <taxon>Rhabditida</taxon>
        <taxon>Spirurina</taxon>
        <taxon>Oxyuridomorpha</taxon>
        <taxon>Oxyuroidea</taxon>
        <taxon>Oxyuridae</taxon>
        <taxon>Syphacia</taxon>
    </lineage>
</organism>
<dbReference type="PROSITE" id="PS51710">
    <property type="entry name" value="G_OBG"/>
    <property type="match status" value="1"/>
</dbReference>
<accession>A0A158R3R2</accession>
<dbReference type="Gene3D" id="2.30.30.100">
    <property type="match status" value="1"/>
</dbReference>
<comment type="subcellular location">
    <subcellularLocation>
        <location evidence="3 14">Cytoplasm</location>
    </subcellularLocation>
    <subcellularLocation>
        <location evidence="2">Nucleus</location>
    </subcellularLocation>
</comment>
<dbReference type="SUPFAM" id="SSF52540">
    <property type="entry name" value="P-loop containing nucleoside triphosphate hydrolases"/>
    <property type="match status" value="1"/>
</dbReference>
<evidence type="ECO:0000256" key="14">
    <source>
        <dbReference type="HAMAP-Rule" id="MF_03167"/>
    </source>
</evidence>
<dbReference type="Gene3D" id="3.40.50.300">
    <property type="entry name" value="P-loop containing nucleotide triphosphate hydrolases"/>
    <property type="match status" value="1"/>
</dbReference>
<feature type="binding site" evidence="14">
    <location>
        <begin position="184"/>
        <end position="189"/>
    </location>
    <ligand>
        <name>ATP</name>
        <dbReference type="ChEBI" id="CHEBI:30616"/>
    </ligand>
</feature>
<evidence type="ECO:0000259" key="18">
    <source>
        <dbReference type="PROSITE" id="PS52002"/>
    </source>
</evidence>
<dbReference type="WBParaSite" id="SMUV_0000007101-mRNA-1">
    <property type="protein sequence ID" value="SMUV_0000007101-mRNA-1"/>
    <property type="gene ID" value="SMUV_0000007101"/>
</dbReference>
<evidence type="ECO:0000313" key="20">
    <source>
        <dbReference type="WBParaSite" id="SMUV_0000007101-mRNA-1"/>
    </source>
</evidence>
<comment type="similarity">
    <text evidence="14">Belongs to the TRAFAC class OBG-HflX-like GTPase superfamily. OBG GTPase family. YchF/OLA1 subfamily.</text>
</comment>
<feature type="region of interest" description="Disordered" evidence="15">
    <location>
        <begin position="81"/>
        <end position="102"/>
    </location>
</feature>
<dbReference type="GO" id="GO:0005737">
    <property type="term" value="C:cytoplasm"/>
    <property type="evidence" value="ECO:0007669"/>
    <property type="project" value="UniProtKB-SubCell"/>
</dbReference>
<dbReference type="InterPro" id="IPR004095">
    <property type="entry name" value="TGS"/>
</dbReference>
<dbReference type="InterPro" id="IPR010920">
    <property type="entry name" value="LSM_dom_sf"/>
</dbReference>
<comment type="subunit">
    <text evidence="14">Monomer.</text>
</comment>
<dbReference type="SUPFAM" id="SSF81271">
    <property type="entry name" value="TGS-like"/>
    <property type="match status" value="1"/>
</dbReference>
<dbReference type="GO" id="GO:0043023">
    <property type="term" value="F:ribosomal large subunit binding"/>
    <property type="evidence" value="ECO:0007669"/>
    <property type="project" value="UniProtKB-UniRule"/>
</dbReference>
<dbReference type="AlphaFoldDB" id="A0A158R3R2"/>
<dbReference type="FunFam" id="3.10.20.30:FF:000029">
    <property type="entry name" value="Obg-like ATPase 1"/>
    <property type="match status" value="1"/>
</dbReference>
<keyword evidence="12" id="KW-0539">Nucleus</keyword>
<dbReference type="InterPro" id="IPR027417">
    <property type="entry name" value="P-loop_NTPase"/>
</dbReference>
<dbReference type="InterPro" id="IPR013029">
    <property type="entry name" value="YchF_C"/>
</dbReference>
<comment type="function">
    <text evidence="14">Hydrolyzes ATP, and can also hydrolyze GTP with lower efficiency. Has lower affinity for GTP.</text>
</comment>
<dbReference type="Proteomes" id="UP000046393">
    <property type="component" value="Unplaced"/>
</dbReference>
<dbReference type="GO" id="GO:0005524">
    <property type="term" value="F:ATP binding"/>
    <property type="evidence" value="ECO:0007669"/>
    <property type="project" value="UniProtKB-UniRule"/>
</dbReference>
<dbReference type="HAMAP" id="MF_00944">
    <property type="entry name" value="YchF_OLA1_ATPase"/>
    <property type="match status" value="1"/>
</dbReference>
<dbReference type="Pfam" id="PF01423">
    <property type="entry name" value="LSM"/>
    <property type="match status" value="1"/>
</dbReference>
<feature type="domain" description="OBG-type G" evidence="16">
    <location>
        <begin position="175"/>
        <end position="434"/>
    </location>
</feature>
<sequence length="549" mass="61133">MTISKNNKMMTHLNYRMKVALQDSRTFVGYFKAFDKHMNILLSDCEEFRRIKPKPGKKVTEGEEKRTLGLVLLRGEHIVSMTVDGPPPKDDDSIKLPKAGGVGGPGIAKPAGRGMPMVPPVPGAPPPGLQGAVRGIGGPGMSVMQPAIYQSSKMPPKKKTEDERKPLLGRLGTNLKMGILGLPNVGKSTFFNVLTKSQAQAENFPFCTIDPNESRVAVNDKRFDWLVNHYKPNSRVPAFLNVTDIAGLVKGASEGQGLGNAFLSHVSACDALFHLCRAFDDDDVTHVEGDVNPVRDLEIINTELIKKDLQYLEGAVDKLEKQAIRGGDKSKKPEYETLLKVQKCLNDENKPVRLENWNEKEIEALNHHLLLTAKPIVYLINLSEKDYIRKKNKWLAKIKAWLDEFDPNAVCIPFSGVLELKLLEMPDDEKEKYMKEKDCMSALDKIVKTGYKALQLEYFFTCGKDEVKAWTIQKGTKAPQAAGRIHTDFEKGFIMAEVMKVDDLMELGSENAVRSAGKYRQQGRNYVVEDGDVILFKFNAGAGLSSKKK</sequence>
<dbReference type="PROSITE" id="PS52002">
    <property type="entry name" value="SM"/>
    <property type="match status" value="1"/>
</dbReference>
<dbReference type="CDD" id="cd01900">
    <property type="entry name" value="YchF"/>
    <property type="match status" value="1"/>
</dbReference>
<dbReference type="InterPro" id="IPR031167">
    <property type="entry name" value="G_OBG"/>
</dbReference>
<protein>
    <recommendedName>
        <fullName evidence="14">Obg-like ATPase 1</fullName>
    </recommendedName>
</protein>
<evidence type="ECO:0000256" key="4">
    <source>
        <dbReference type="ARBA" id="ARBA00009123"/>
    </source>
</evidence>
<dbReference type="GO" id="GO:0046872">
    <property type="term" value="F:metal ion binding"/>
    <property type="evidence" value="ECO:0007669"/>
    <property type="project" value="UniProtKB-KW"/>
</dbReference>
<evidence type="ECO:0000256" key="7">
    <source>
        <dbReference type="ARBA" id="ARBA00022741"/>
    </source>
</evidence>
<comment type="similarity">
    <text evidence="4">Belongs to the snRNP SmB/SmN family.</text>
</comment>
<comment type="cofactor">
    <cofactor evidence="1">
        <name>Mg(2+)</name>
        <dbReference type="ChEBI" id="CHEBI:18420"/>
    </cofactor>
</comment>
<dbReference type="FunFam" id="1.10.150.300:FF:000003">
    <property type="entry name" value="Obg-like ATPase 1"/>
    <property type="match status" value="1"/>
</dbReference>
<evidence type="ECO:0000259" key="16">
    <source>
        <dbReference type="PROSITE" id="PS51710"/>
    </source>
</evidence>
<dbReference type="InterPro" id="IPR023192">
    <property type="entry name" value="TGS-like_dom_sf"/>
</dbReference>
<evidence type="ECO:0000259" key="17">
    <source>
        <dbReference type="PROSITE" id="PS51880"/>
    </source>
</evidence>
<reference evidence="20" key="1">
    <citation type="submission" date="2016-04" db="UniProtKB">
        <authorList>
            <consortium name="WormBaseParasite"/>
        </authorList>
    </citation>
    <scope>IDENTIFICATION</scope>
</reference>
<dbReference type="InterPro" id="IPR047575">
    <property type="entry name" value="Sm"/>
</dbReference>
<dbReference type="PROSITE" id="PS51880">
    <property type="entry name" value="TGS"/>
    <property type="match status" value="1"/>
</dbReference>
<evidence type="ECO:0000313" key="19">
    <source>
        <dbReference type="Proteomes" id="UP000046393"/>
    </source>
</evidence>
<dbReference type="GO" id="GO:0016887">
    <property type="term" value="F:ATP hydrolysis activity"/>
    <property type="evidence" value="ECO:0007669"/>
    <property type="project" value="UniProtKB-UniRule"/>
</dbReference>